<dbReference type="PANTHER" id="PTHR23409:SF18">
    <property type="entry name" value="RIBONUCLEOSIDE-DIPHOSPHATE REDUCTASE SUBUNIT M2"/>
    <property type="match status" value="1"/>
</dbReference>
<dbReference type="GO" id="GO:0016491">
    <property type="term" value="F:oxidoreductase activity"/>
    <property type="evidence" value="ECO:0007669"/>
    <property type="project" value="InterPro"/>
</dbReference>
<feature type="compositionally biased region" description="Basic and acidic residues" evidence="2">
    <location>
        <begin position="332"/>
        <end position="344"/>
    </location>
</feature>
<comment type="similarity">
    <text evidence="1">Belongs to the ribonucleoside diphosphate reductase small chain family.</text>
</comment>
<reference evidence="3" key="1">
    <citation type="submission" date="2014-11" db="EMBL/GenBank/DDBJ databases">
        <authorList>
            <person name="Otto D Thomas"/>
            <person name="Naeem Raeece"/>
        </authorList>
    </citation>
    <scope>NUCLEOTIDE SEQUENCE</scope>
</reference>
<dbReference type="SUPFAM" id="SSF47240">
    <property type="entry name" value="Ferritin-like"/>
    <property type="match status" value="1"/>
</dbReference>
<evidence type="ECO:0000313" key="3">
    <source>
        <dbReference type="EMBL" id="CEM51977.1"/>
    </source>
</evidence>
<feature type="region of interest" description="Disordered" evidence="2">
    <location>
        <begin position="316"/>
        <end position="344"/>
    </location>
</feature>
<proteinExistence type="inferred from homology"/>
<gene>
    <name evidence="3" type="ORF">Cvel_10991</name>
</gene>
<dbReference type="Gene3D" id="1.10.620.20">
    <property type="entry name" value="Ribonucleotide Reductase, subunit A"/>
    <property type="match status" value="1"/>
</dbReference>
<dbReference type="InterPro" id="IPR000358">
    <property type="entry name" value="RNR_small_fam"/>
</dbReference>
<dbReference type="GO" id="GO:0009263">
    <property type="term" value="P:deoxyribonucleotide biosynthetic process"/>
    <property type="evidence" value="ECO:0007669"/>
    <property type="project" value="InterPro"/>
</dbReference>
<name>A0A0G4I518_9ALVE</name>
<dbReference type="VEuPathDB" id="CryptoDB:Cvel_10991"/>
<sequence>MIAVPANRVDLRKAEEHEVVLQDNPERWVILPIKFPTVWDMFKRIETTFWTAEDVDFSKDHENFEAFAEDQLDVLKKICMFNFSCNGKVYDRLDDITARLMIQTQLPESRAYYGFQIAMETIHKEAWMHAAETYVHDKKEREELTQTLLSSPSVQKKRDFMAAHLEKECPFSEKLVAVVCMKRIFTATNRALLSALHQRNLIPGLGHANTNISRDEKLHGDCACLLFGMLHESKLEADEVEAMIREAVEIEEEFCREFVETDKLGLSPDLIRAFVDLVAASCFRSLQVPVPSPFDRPSQQVAAHFPLLKEAPLDDVMAQPPASKPSGRTVRAKMDAEGDGDLEHTVGDFQKEKEEANAHQRAEEFALHADF</sequence>
<dbReference type="AlphaFoldDB" id="A0A0G4I518"/>
<dbReference type="CDD" id="cd01049">
    <property type="entry name" value="RNRR2"/>
    <property type="match status" value="1"/>
</dbReference>
<organism evidence="3">
    <name type="scientific">Chromera velia CCMP2878</name>
    <dbReference type="NCBI Taxonomy" id="1169474"/>
    <lineage>
        <taxon>Eukaryota</taxon>
        <taxon>Sar</taxon>
        <taxon>Alveolata</taxon>
        <taxon>Colpodellida</taxon>
        <taxon>Chromeraceae</taxon>
        <taxon>Chromera</taxon>
    </lineage>
</organism>
<protein>
    <submittedName>
        <fullName evidence="3">Uncharacterized protein</fullName>
    </submittedName>
</protein>
<dbReference type="InterPro" id="IPR009078">
    <property type="entry name" value="Ferritin-like_SF"/>
</dbReference>
<dbReference type="PhylomeDB" id="A0A0G4I518"/>
<dbReference type="EMBL" id="CDMZ01005112">
    <property type="protein sequence ID" value="CEM51977.1"/>
    <property type="molecule type" value="Genomic_DNA"/>
</dbReference>
<evidence type="ECO:0000256" key="1">
    <source>
        <dbReference type="ARBA" id="ARBA00009303"/>
    </source>
</evidence>
<dbReference type="InterPro" id="IPR033909">
    <property type="entry name" value="RNR_small"/>
</dbReference>
<evidence type="ECO:0000256" key="2">
    <source>
        <dbReference type="SAM" id="MobiDB-lite"/>
    </source>
</evidence>
<dbReference type="InterPro" id="IPR012348">
    <property type="entry name" value="RNR-like"/>
</dbReference>
<accession>A0A0G4I518</accession>
<dbReference type="PANTHER" id="PTHR23409">
    <property type="entry name" value="RIBONUCLEOSIDE-DIPHOSPHATE REDUCTASE SMALL CHAIN"/>
    <property type="match status" value="1"/>
</dbReference>
<dbReference type="Pfam" id="PF00268">
    <property type="entry name" value="Ribonuc_red_sm"/>
    <property type="match status" value="1"/>
</dbReference>